<dbReference type="SMART" id="SM00184">
    <property type="entry name" value="RING"/>
    <property type="match status" value="1"/>
</dbReference>
<gene>
    <name evidence="20" type="ORF">CHYS00102_LOCUS25766</name>
</gene>
<organism evidence="20">
    <name type="scientific">Corethron hystrix</name>
    <dbReference type="NCBI Taxonomy" id="216773"/>
    <lineage>
        <taxon>Eukaryota</taxon>
        <taxon>Sar</taxon>
        <taxon>Stramenopiles</taxon>
        <taxon>Ochrophyta</taxon>
        <taxon>Bacillariophyta</taxon>
        <taxon>Coscinodiscophyceae</taxon>
        <taxon>Corethrophycidae</taxon>
        <taxon>Corethrales</taxon>
        <taxon>Corethraceae</taxon>
        <taxon>Corethron</taxon>
    </lineage>
</organism>
<evidence type="ECO:0000256" key="4">
    <source>
        <dbReference type="ARBA" id="ARBA00010089"/>
    </source>
</evidence>
<dbReference type="PANTHER" id="PTHR22763:SF184">
    <property type="entry name" value="E3 UBIQUITIN-PROTEIN LIGASE SYNOVIOLIN"/>
    <property type="match status" value="1"/>
</dbReference>
<feature type="transmembrane region" description="Helical" evidence="18">
    <location>
        <begin position="247"/>
        <end position="271"/>
    </location>
</feature>
<feature type="compositionally biased region" description="Polar residues" evidence="17">
    <location>
        <begin position="601"/>
        <end position="613"/>
    </location>
</feature>
<comment type="pathway">
    <text evidence="3">Protein modification; protein ubiquitination.</text>
</comment>
<evidence type="ECO:0000256" key="9">
    <source>
        <dbReference type="ARBA" id="ARBA00022771"/>
    </source>
</evidence>
<dbReference type="EC" id="2.3.2.27" evidence="5"/>
<proteinExistence type="inferred from homology"/>
<comment type="subcellular location">
    <subcellularLocation>
        <location evidence="2">Endoplasmic reticulum membrane</location>
        <topology evidence="2">Multi-pass membrane protein</topology>
    </subcellularLocation>
</comment>
<dbReference type="PANTHER" id="PTHR22763">
    <property type="entry name" value="RING ZINC FINGER PROTEIN"/>
    <property type="match status" value="1"/>
</dbReference>
<dbReference type="InterPro" id="IPR058051">
    <property type="entry name" value="Znf_RING_synoviolin"/>
</dbReference>
<dbReference type="Pfam" id="PF25563">
    <property type="entry name" value="TPR_SYVN1_N"/>
    <property type="match status" value="1"/>
</dbReference>
<evidence type="ECO:0000256" key="16">
    <source>
        <dbReference type="SAM" id="Coils"/>
    </source>
</evidence>
<evidence type="ECO:0000256" key="13">
    <source>
        <dbReference type="ARBA" id="ARBA00022989"/>
    </source>
</evidence>
<feature type="transmembrane region" description="Helical" evidence="18">
    <location>
        <begin position="307"/>
        <end position="324"/>
    </location>
</feature>
<evidence type="ECO:0000256" key="10">
    <source>
        <dbReference type="ARBA" id="ARBA00022786"/>
    </source>
</evidence>
<dbReference type="AlphaFoldDB" id="A0A7S1BWC3"/>
<dbReference type="EMBL" id="HBFR01035375">
    <property type="protein sequence ID" value="CAD8898552.1"/>
    <property type="molecule type" value="Transcribed_RNA"/>
</dbReference>
<feature type="transmembrane region" description="Helical" evidence="18">
    <location>
        <begin position="344"/>
        <end position="364"/>
    </location>
</feature>
<dbReference type="GO" id="GO:0005789">
    <property type="term" value="C:endoplasmic reticulum membrane"/>
    <property type="evidence" value="ECO:0007669"/>
    <property type="project" value="UniProtKB-SubCell"/>
</dbReference>
<dbReference type="CDD" id="cd16479">
    <property type="entry name" value="RING-H2_synoviolin"/>
    <property type="match status" value="1"/>
</dbReference>
<feature type="transmembrane region" description="Helical" evidence="18">
    <location>
        <begin position="428"/>
        <end position="449"/>
    </location>
</feature>
<comment type="catalytic activity">
    <reaction evidence="1">
        <text>S-ubiquitinyl-[E2 ubiquitin-conjugating enzyme]-L-cysteine + [acceptor protein]-L-lysine = [E2 ubiquitin-conjugating enzyme]-L-cysteine + N(6)-ubiquitinyl-[acceptor protein]-L-lysine.</text>
        <dbReference type="EC" id="2.3.2.27"/>
    </reaction>
</comment>
<keyword evidence="16" id="KW-0175">Coiled coil</keyword>
<dbReference type="PROSITE" id="PS50089">
    <property type="entry name" value="ZF_RING_2"/>
    <property type="match status" value="1"/>
</dbReference>
<evidence type="ECO:0000256" key="7">
    <source>
        <dbReference type="ARBA" id="ARBA00022692"/>
    </source>
</evidence>
<evidence type="ECO:0000256" key="8">
    <source>
        <dbReference type="ARBA" id="ARBA00022723"/>
    </source>
</evidence>
<evidence type="ECO:0000256" key="15">
    <source>
        <dbReference type="PROSITE-ProRule" id="PRU00175"/>
    </source>
</evidence>
<keyword evidence="6" id="KW-0808">Transferase</keyword>
<dbReference type="GO" id="GO:0061630">
    <property type="term" value="F:ubiquitin protein ligase activity"/>
    <property type="evidence" value="ECO:0007669"/>
    <property type="project" value="UniProtKB-EC"/>
</dbReference>
<dbReference type="InterPro" id="IPR057992">
    <property type="entry name" value="TPR_SYVN1_N"/>
</dbReference>
<dbReference type="GO" id="GO:0008270">
    <property type="term" value="F:zinc ion binding"/>
    <property type="evidence" value="ECO:0007669"/>
    <property type="project" value="UniProtKB-KW"/>
</dbReference>
<dbReference type="GO" id="GO:0043161">
    <property type="term" value="P:proteasome-mediated ubiquitin-dependent protein catabolic process"/>
    <property type="evidence" value="ECO:0007669"/>
    <property type="project" value="TreeGrafter"/>
</dbReference>
<dbReference type="InterPro" id="IPR001841">
    <property type="entry name" value="Znf_RING"/>
</dbReference>
<feature type="region of interest" description="Disordered" evidence="17">
    <location>
        <begin position="1"/>
        <end position="60"/>
    </location>
</feature>
<feature type="coiled-coil region" evidence="16">
    <location>
        <begin position="724"/>
        <end position="751"/>
    </location>
</feature>
<protein>
    <recommendedName>
        <fullName evidence="5">RING-type E3 ubiquitin transferase</fullName>
        <ecNumber evidence="5">2.3.2.27</ecNumber>
    </recommendedName>
</protein>
<evidence type="ECO:0000256" key="1">
    <source>
        <dbReference type="ARBA" id="ARBA00000900"/>
    </source>
</evidence>
<evidence type="ECO:0000256" key="17">
    <source>
        <dbReference type="SAM" id="MobiDB-lite"/>
    </source>
</evidence>
<keyword evidence="11" id="KW-0256">Endoplasmic reticulum</keyword>
<evidence type="ECO:0000256" key="11">
    <source>
        <dbReference type="ARBA" id="ARBA00022824"/>
    </source>
</evidence>
<feature type="region of interest" description="Disordered" evidence="17">
    <location>
        <begin position="584"/>
        <end position="615"/>
    </location>
</feature>
<evidence type="ECO:0000256" key="5">
    <source>
        <dbReference type="ARBA" id="ARBA00012483"/>
    </source>
</evidence>
<reference evidence="20" key="1">
    <citation type="submission" date="2021-01" db="EMBL/GenBank/DDBJ databases">
        <authorList>
            <person name="Corre E."/>
            <person name="Pelletier E."/>
            <person name="Niang G."/>
            <person name="Scheremetjew M."/>
            <person name="Finn R."/>
            <person name="Kale V."/>
            <person name="Holt S."/>
            <person name="Cochrane G."/>
            <person name="Meng A."/>
            <person name="Brown T."/>
            <person name="Cohen L."/>
        </authorList>
    </citation>
    <scope>NUCLEOTIDE SEQUENCE</scope>
    <source>
        <strain evidence="20">308</strain>
    </source>
</reference>
<feature type="domain" description="RING-type" evidence="19">
    <location>
        <begin position="495"/>
        <end position="533"/>
    </location>
</feature>
<dbReference type="Pfam" id="PF13639">
    <property type="entry name" value="zf-RING_2"/>
    <property type="match status" value="1"/>
</dbReference>
<dbReference type="InterPro" id="IPR013083">
    <property type="entry name" value="Znf_RING/FYVE/PHD"/>
</dbReference>
<keyword evidence="12" id="KW-0862">Zinc</keyword>
<evidence type="ECO:0000259" key="19">
    <source>
        <dbReference type="PROSITE" id="PS50089"/>
    </source>
</evidence>
<dbReference type="SUPFAM" id="SSF57850">
    <property type="entry name" value="RING/U-box"/>
    <property type="match status" value="1"/>
</dbReference>
<accession>A0A7S1BWC3</accession>
<feature type="region of interest" description="Disordered" evidence="17">
    <location>
        <begin position="536"/>
        <end position="564"/>
    </location>
</feature>
<feature type="region of interest" description="Disordered" evidence="17">
    <location>
        <begin position="123"/>
        <end position="152"/>
    </location>
</feature>
<evidence type="ECO:0000256" key="3">
    <source>
        <dbReference type="ARBA" id="ARBA00004906"/>
    </source>
</evidence>
<evidence type="ECO:0000256" key="2">
    <source>
        <dbReference type="ARBA" id="ARBA00004477"/>
    </source>
</evidence>
<keyword evidence="10" id="KW-0833">Ubl conjugation pathway</keyword>
<evidence type="ECO:0000256" key="12">
    <source>
        <dbReference type="ARBA" id="ARBA00022833"/>
    </source>
</evidence>
<evidence type="ECO:0000256" key="18">
    <source>
        <dbReference type="SAM" id="Phobius"/>
    </source>
</evidence>
<keyword evidence="8" id="KW-0479">Metal-binding</keyword>
<keyword evidence="9 15" id="KW-0863">Zinc-finger</keyword>
<comment type="similarity">
    <text evidence="4">Belongs to the HRD1 family.</text>
</comment>
<dbReference type="GO" id="GO:0036503">
    <property type="term" value="P:ERAD pathway"/>
    <property type="evidence" value="ECO:0007669"/>
    <property type="project" value="TreeGrafter"/>
</dbReference>
<feature type="transmembrane region" description="Helical" evidence="18">
    <location>
        <begin position="208"/>
        <end position="227"/>
    </location>
</feature>
<dbReference type="InterPro" id="IPR050731">
    <property type="entry name" value="HRD1_E3_ubiq-ligases"/>
</dbReference>
<keyword evidence="13 18" id="KW-1133">Transmembrane helix</keyword>
<evidence type="ECO:0000256" key="14">
    <source>
        <dbReference type="ARBA" id="ARBA00023136"/>
    </source>
</evidence>
<name>A0A7S1BWC3_9STRA</name>
<feature type="transmembrane region" description="Helical" evidence="18">
    <location>
        <begin position="376"/>
        <end position="399"/>
    </location>
</feature>
<feature type="compositionally biased region" description="Pro residues" evidence="17">
    <location>
        <begin position="137"/>
        <end position="146"/>
    </location>
</feature>
<evidence type="ECO:0000256" key="6">
    <source>
        <dbReference type="ARBA" id="ARBA00022679"/>
    </source>
</evidence>
<dbReference type="Gene3D" id="3.30.40.10">
    <property type="entry name" value="Zinc/RING finger domain, C3HC4 (zinc finger)"/>
    <property type="match status" value="1"/>
</dbReference>
<keyword evidence="14 18" id="KW-0472">Membrane</keyword>
<sequence length="759" mass="82523">MADAVEDSIAASPPSPSPPSEVAGAEEIFREKMTTAPVEDPDITAESTTEGKIETTTEVPLYDEVNKSMKMTCDDSEAGTAKTPNKDSITMTTATAAMPKDTATVATTSDATAAATTVADNVDVSSEETAVSDAPADPVPDTPAEPVPAEDMPLPHLNERAFEEAVPAEPVADAAPAEAEDFHVLAANLRLERQAARQVQATRRSRSFCRYWQVSYAALLLLVYHAFSTRKQFYPAAVYLGTSKVALITAGNAAVASVMLVFHGIISVFLGRLREGERDQMGEQLRYALTESCIALTMFREEITVQMAFFFLIMIAAKCLHWAVELRSTHVQQTDAVVSKKHMGFLILASTLSTFDLVAVALCARICDSNGPSYHILFGFEAAILVLSAVSTMAGYIIFAVDSRVDGVWHAKGPITFALEFGMEAVRFLFYVIFFAIVFMYYGMPLNLFRDVWMSFSSLRKKLAAFRRYRRLTANMNERFPDATEEELEECNRTCIICRDQMQTGKKLPCGHIFHFYCLRQWLQQQQSCPTCRTEIPTEMPAPGPRSAAQPDRANPAAEAAQRRLDNPAVAAPAVEENNAVEPNTVATPADPANVPPSSPPLSTNQDPNSATTDLLAPPSMVQTVATNPASESSFPCLYRITKEAGASVFPHSNQKDSPLRTVPKGVTVVVLGRSDDNGTVRRLKIPDGWIDEADLEMLKLPGNGTLSTLKLPQVSASYAQPGINTLITEVQSLRAELNEIKELLKANIQTSGAGSSTN</sequence>
<keyword evidence="7 18" id="KW-0812">Transmembrane</keyword>
<evidence type="ECO:0000313" key="20">
    <source>
        <dbReference type="EMBL" id="CAD8898552.1"/>
    </source>
</evidence>